<dbReference type="KEGG" id="tva:4742799"/>
<dbReference type="RefSeq" id="XP_001298090.1">
    <property type="nucleotide sequence ID" value="XM_001298089.1"/>
</dbReference>
<dbReference type="VEuPathDB" id="TrichDB:TVAGG3_0632490"/>
<protein>
    <submittedName>
        <fullName evidence="1">Uncharacterized protein</fullName>
    </submittedName>
</protein>
<accession>A2GCF8</accession>
<dbReference type="VEuPathDB" id="TrichDB:TVAG_446490"/>
<dbReference type="EMBL" id="DS115049">
    <property type="protein sequence ID" value="EAX85160.1"/>
    <property type="molecule type" value="Genomic_DNA"/>
</dbReference>
<keyword evidence="2" id="KW-1185">Reference proteome</keyword>
<reference evidence="1" key="2">
    <citation type="journal article" date="2007" name="Science">
        <title>Draft genome sequence of the sexually transmitted pathogen Trichomonas vaginalis.</title>
        <authorList>
            <person name="Carlton J.M."/>
            <person name="Hirt R.P."/>
            <person name="Silva J.C."/>
            <person name="Delcher A.L."/>
            <person name="Schatz M."/>
            <person name="Zhao Q."/>
            <person name="Wortman J.R."/>
            <person name="Bidwell S.L."/>
            <person name="Alsmark U.C.M."/>
            <person name="Besteiro S."/>
            <person name="Sicheritz-Ponten T."/>
            <person name="Noel C.J."/>
            <person name="Dacks J.B."/>
            <person name="Foster P.G."/>
            <person name="Simillion C."/>
            <person name="Van de Peer Y."/>
            <person name="Miranda-Saavedra D."/>
            <person name="Barton G.J."/>
            <person name="Westrop G.D."/>
            <person name="Mueller S."/>
            <person name="Dessi D."/>
            <person name="Fiori P.L."/>
            <person name="Ren Q."/>
            <person name="Paulsen I."/>
            <person name="Zhang H."/>
            <person name="Bastida-Corcuera F.D."/>
            <person name="Simoes-Barbosa A."/>
            <person name="Brown M.T."/>
            <person name="Hayes R.D."/>
            <person name="Mukherjee M."/>
            <person name="Okumura C.Y."/>
            <person name="Schneider R."/>
            <person name="Smith A.J."/>
            <person name="Vanacova S."/>
            <person name="Villalvazo M."/>
            <person name="Haas B.J."/>
            <person name="Pertea M."/>
            <person name="Feldblyum T.V."/>
            <person name="Utterback T.R."/>
            <person name="Shu C.L."/>
            <person name="Osoegawa K."/>
            <person name="de Jong P.J."/>
            <person name="Hrdy I."/>
            <person name="Horvathova L."/>
            <person name="Zubacova Z."/>
            <person name="Dolezal P."/>
            <person name="Malik S.B."/>
            <person name="Logsdon J.M. Jr."/>
            <person name="Henze K."/>
            <person name="Gupta A."/>
            <person name="Wang C.C."/>
            <person name="Dunne R.L."/>
            <person name="Upcroft J.A."/>
            <person name="Upcroft P."/>
            <person name="White O."/>
            <person name="Salzberg S.L."/>
            <person name="Tang P."/>
            <person name="Chiu C.-H."/>
            <person name="Lee Y.-S."/>
            <person name="Embley T.M."/>
            <person name="Coombs G.H."/>
            <person name="Mottram J.C."/>
            <person name="Tachezy J."/>
            <person name="Fraser-Liggett C.M."/>
            <person name="Johnson P.J."/>
        </authorList>
    </citation>
    <scope>NUCLEOTIDE SEQUENCE [LARGE SCALE GENOMIC DNA]</scope>
    <source>
        <strain evidence="1">G3</strain>
    </source>
</reference>
<organism evidence="1 2">
    <name type="scientific">Trichomonas vaginalis (strain ATCC PRA-98 / G3)</name>
    <dbReference type="NCBI Taxonomy" id="412133"/>
    <lineage>
        <taxon>Eukaryota</taxon>
        <taxon>Metamonada</taxon>
        <taxon>Parabasalia</taxon>
        <taxon>Trichomonadida</taxon>
        <taxon>Trichomonadidae</taxon>
        <taxon>Trichomonas</taxon>
    </lineage>
</organism>
<proteinExistence type="predicted"/>
<sequence>MTANINDDRSCNRSSNENWSSLHKHVKAIRKDRENNLMEFGREPISKLFKQAKEDDLADNIPLVTNYIPLSGPSSEPLPAPYTQLEIMFDML</sequence>
<name>A2GCF8_TRIV3</name>
<dbReference type="AlphaFoldDB" id="A2GCF8"/>
<gene>
    <name evidence="1" type="ORF">TVAG_446490</name>
</gene>
<dbReference type="Proteomes" id="UP000001542">
    <property type="component" value="Unassembled WGS sequence"/>
</dbReference>
<dbReference type="InParanoid" id="A2GCF8"/>
<evidence type="ECO:0000313" key="2">
    <source>
        <dbReference type="Proteomes" id="UP000001542"/>
    </source>
</evidence>
<evidence type="ECO:0000313" key="1">
    <source>
        <dbReference type="EMBL" id="EAX85160.1"/>
    </source>
</evidence>
<reference evidence="1" key="1">
    <citation type="submission" date="2006-10" db="EMBL/GenBank/DDBJ databases">
        <authorList>
            <person name="Amadeo P."/>
            <person name="Zhao Q."/>
            <person name="Wortman J."/>
            <person name="Fraser-Liggett C."/>
            <person name="Carlton J."/>
        </authorList>
    </citation>
    <scope>NUCLEOTIDE SEQUENCE</scope>
    <source>
        <strain evidence="1">G3</strain>
    </source>
</reference>